<dbReference type="Proteomes" id="UP001231109">
    <property type="component" value="Unassembled WGS sequence"/>
</dbReference>
<accession>A0ABT9I679</accession>
<evidence type="ECO:0000256" key="1">
    <source>
        <dbReference type="SAM" id="Phobius"/>
    </source>
</evidence>
<comment type="caution">
    <text evidence="2">The sequence shown here is derived from an EMBL/GenBank/DDBJ whole genome shotgun (WGS) entry which is preliminary data.</text>
</comment>
<evidence type="ECO:0000313" key="3">
    <source>
        <dbReference type="Proteomes" id="UP001231109"/>
    </source>
</evidence>
<keyword evidence="1" id="KW-0472">Membrane</keyword>
<evidence type="ECO:0000313" key="2">
    <source>
        <dbReference type="EMBL" id="MDP5138588.1"/>
    </source>
</evidence>
<keyword evidence="3" id="KW-1185">Reference proteome</keyword>
<dbReference type="RefSeq" id="WP_305977705.1">
    <property type="nucleotide sequence ID" value="NZ_JAPJDZ010000209.1"/>
</dbReference>
<gene>
    <name evidence="2" type="ORF">ORJ04_21815</name>
</gene>
<feature type="transmembrane region" description="Helical" evidence="1">
    <location>
        <begin position="166"/>
        <end position="184"/>
    </location>
</feature>
<sequence length="194" mass="21968">MDQDLRELFDLRWKERDRILGEEFLRVKNEMNARGVLHSSMTIQRAHKVMVNEFEAERKLISATIIDFVGNSQRVTSTSKFQGFVQDELANRKSALENLFLSAFTNIESELQTSSMTSHFVSLNDAFPLAQKELTIELNNAVVAYNKLFGSNLTDQLRNRFLNHPILAVVVLSVAGATFILSLLKMLGLVSFGQ</sequence>
<protein>
    <submittedName>
        <fullName evidence="2">Uncharacterized protein</fullName>
    </submittedName>
</protein>
<dbReference type="EMBL" id="JAPJDZ010000209">
    <property type="protein sequence ID" value="MDP5138588.1"/>
    <property type="molecule type" value="Genomic_DNA"/>
</dbReference>
<organism evidence="2 3">
    <name type="scientific">Rheinheimera baltica</name>
    <dbReference type="NCBI Taxonomy" id="67576"/>
    <lineage>
        <taxon>Bacteria</taxon>
        <taxon>Pseudomonadati</taxon>
        <taxon>Pseudomonadota</taxon>
        <taxon>Gammaproteobacteria</taxon>
        <taxon>Chromatiales</taxon>
        <taxon>Chromatiaceae</taxon>
        <taxon>Rheinheimera</taxon>
    </lineage>
</organism>
<reference evidence="2 3" key="1">
    <citation type="submission" date="2022-11" db="EMBL/GenBank/DDBJ databases">
        <title>Viruses from the air-sea interface of a natural surface slick.</title>
        <authorList>
            <person name="Rahlff J."/>
            <person name="Holmfeldt K."/>
        </authorList>
    </citation>
    <scope>NUCLEOTIDE SEQUENCE [LARGE SCALE GENOMIC DNA]</scope>
    <source>
        <strain evidence="2 3">SMS4</strain>
    </source>
</reference>
<keyword evidence="1" id="KW-1133">Transmembrane helix</keyword>
<name>A0ABT9I679_9GAMM</name>
<proteinExistence type="predicted"/>
<keyword evidence="1" id="KW-0812">Transmembrane</keyword>